<dbReference type="KEGG" id="blac:94349178"/>
<dbReference type="Proteomes" id="UP000294530">
    <property type="component" value="Unassembled WGS sequence"/>
</dbReference>
<dbReference type="InterPro" id="IPR050620">
    <property type="entry name" value="Thioredoxin_H-type-like"/>
</dbReference>
<dbReference type="OrthoDB" id="2121326at2759"/>
<proteinExistence type="predicted"/>
<protein>
    <recommendedName>
        <fullName evidence="3">Thioredoxin domain-containing protein</fullName>
    </recommendedName>
</protein>
<evidence type="ECO:0000259" key="3">
    <source>
        <dbReference type="PROSITE" id="PS51352"/>
    </source>
</evidence>
<feature type="domain" description="Thioredoxin" evidence="3">
    <location>
        <begin position="1"/>
        <end position="106"/>
    </location>
</feature>
<keyword evidence="5" id="KW-1185">Reference proteome</keyword>
<keyword evidence="1" id="KW-0175">Coiled coil</keyword>
<feature type="compositionally biased region" description="Basic and acidic residues" evidence="2">
    <location>
        <begin position="136"/>
        <end position="152"/>
    </location>
</feature>
<dbReference type="Pfam" id="PF00085">
    <property type="entry name" value="Thioredoxin"/>
    <property type="match status" value="1"/>
</dbReference>
<dbReference type="GeneID" id="94349178"/>
<dbReference type="CDD" id="cd02947">
    <property type="entry name" value="TRX_family"/>
    <property type="match status" value="1"/>
</dbReference>
<evidence type="ECO:0000313" key="4">
    <source>
        <dbReference type="EMBL" id="TDH68119.1"/>
    </source>
</evidence>
<dbReference type="EMBL" id="SHOA02000013">
    <property type="protein sequence ID" value="TDH68119.1"/>
    <property type="molecule type" value="Genomic_DNA"/>
</dbReference>
<evidence type="ECO:0000256" key="1">
    <source>
        <dbReference type="SAM" id="Coils"/>
    </source>
</evidence>
<dbReference type="RefSeq" id="XP_067817618.1">
    <property type="nucleotide sequence ID" value="XM_067963507.1"/>
</dbReference>
<reference evidence="4 5" key="1">
    <citation type="journal article" date="2021" name="Genome Biol.">
        <title>AFLAP: assembly-free linkage analysis pipeline using k-mers from genome sequencing data.</title>
        <authorList>
            <person name="Fletcher K."/>
            <person name="Zhang L."/>
            <person name="Gil J."/>
            <person name="Han R."/>
            <person name="Cavanaugh K."/>
            <person name="Michelmore R."/>
        </authorList>
    </citation>
    <scope>NUCLEOTIDE SEQUENCE [LARGE SCALE GENOMIC DNA]</scope>
    <source>
        <strain evidence="4 5">SF5</strain>
    </source>
</reference>
<feature type="compositionally biased region" description="Polar residues" evidence="2">
    <location>
        <begin position="123"/>
        <end position="135"/>
    </location>
</feature>
<dbReference type="PROSITE" id="PS51352">
    <property type="entry name" value="THIOREDOXIN_2"/>
    <property type="match status" value="1"/>
</dbReference>
<dbReference type="AlphaFoldDB" id="A0A976FKC0"/>
<evidence type="ECO:0000313" key="5">
    <source>
        <dbReference type="Proteomes" id="UP000294530"/>
    </source>
</evidence>
<evidence type="ECO:0000256" key="2">
    <source>
        <dbReference type="SAM" id="MobiDB-lite"/>
    </source>
</evidence>
<dbReference type="SUPFAM" id="SSF52833">
    <property type="entry name" value="Thioredoxin-like"/>
    <property type="match status" value="1"/>
</dbReference>
<dbReference type="InterPro" id="IPR036249">
    <property type="entry name" value="Thioredoxin-like_sf"/>
</dbReference>
<comment type="caution">
    <text evidence="4">The sequence shown here is derived from an EMBL/GenBank/DDBJ whole genome shotgun (WGS) entry which is preliminary data.</text>
</comment>
<dbReference type="Gene3D" id="3.40.30.10">
    <property type="entry name" value="Glutaredoxin"/>
    <property type="match status" value="1"/>
</dbReference>
<gene>
    <name evidence="4" type="ORF">CCR75_005426</name>
</gene>
<dbReference type="PANTHER" id="PTHR10438">
    <property type="entry name" value="THIOREDOXIN"/>
    <property type="match status" value="1"/>
</dbReference>
<feature type="region of interest" description="Disordered" evidence="2">
    <location>
        <begin position="110"/>
        <end position="152"/>
    </location>
</feature>
<feature type="coiled-coil region" evidence="1">
    <location>
        <begin position="161"/>
        <end position="188"/>
    </location>
</feature>
<sequence>MNSISTAKDFHAAVAATDEIPLVAYFTAPWCGDCNLVGPKVEKLAEELRGSAVFNLVSADELETLCEEVEVDNFPHFRVYKAGKTLGDHTGSKFDKIEAFIRGLVASDRVGETEDTPEGDTAVETSSATKTFSSEAKTEGLKKRKERDVTEAQDEQVAKKVKIEEEALKETEQAVSNAEASVVAATIEIADNENADVVDLASGMTENAGEVLHESVIEDNAELAQKLAKEAETTRVDVVAA</sequence>
<dbReference type="InterPro" id="IPR013766">
    <property type="entry name" value="Thioredoxin_domain"/>
</dbReference>
<dbReference type="PANTHER" id="PTHR10438:SF463">
    <property type="entry name" value="THIOREDOXIN"/>
    <property type="match status" value="1"/>
</dbReference>
<accession>A0A976FKC0</accession>
<name>A0A976FKC0_BRELC</name>
<organism evidence="4 5">
    <name type="scientific">Bremia lactucae</name>
    <name type="common">Lettuce downy mildew</name>
    <dbReference type="NCBI Taxonomy" id="4779"/>
    <lineage>
        <taxon>Eukaryota</taxon>
        <taxon>Sar</taxon>
        <taxon>Stramenopiles</taxon>
        <taxon>Oomycota</taxon>
        <taxon>Peronosporomycetes</taxon>
        <taxon>Peronosporales</taxon>
        <taxon>Peronosporaceae</taxon>
        <taxon>Bremia</taxon>
    </lineage>
</organism>